<gene>
    <name evidence="2" type="ORF">TBK1r_62270</name>
</gene>
<accession>A0ABX5XYT1</accession>
<name>A0ABX5XYT1_9BACT</name>
<keyword evidence="3" id="KW-1185">Reference proteome</keyword>
<evidence type="ECO:0000313" key="3">
    <source>
        <dbReference type="Proteomes" id="UP000318081"/>
    </source>
</evidence>
<protein>
    <recommendedName>
        <fullName evidence="4">RING-type domain-containing protein</fullName>
    </recommendedName>
</protein>
<organism evidence="2 3">
    <name type="scientific">Stieleria magnilauensis</name>
    <dbReference type="NCBI Taxonomy" id="2527963"/>
    <lineage>
        <taxon>Bacteria</taxon>
        <taxon>Pseudomonadati</taxon>
        <taxon>Planctomycetota</taxon>
        <taxon>Planctomycetia</taxon>
        <taxon>Pirellulales</taxon>
        <taxon>Pirellulaceae</taxon>
        <taxon>Stieleria</taxon>
    </lineage>
</organism>
<reference evidence="2 3" key="1">
    <citation type="submission" date="2019-02" db="EMBL/GenBank/DDBJ databases">
        <title>Deep-cultivation of Planctomycetes and their phenomic and genomic characterization uncovers novel biology.</title>
        <authorList>
            <person name="Wiegand S."/>
            <person name="Jogler M."/>
            <person name="Boedeker C."/>
            <person name="Pinto D."/>
            <person name="Vollmers J."/>
            <person name="Rivas-Marin E."/>
            <person name="Kohn T."/>
            <person name="Peeters S.H."/>
            <person name="Heuer A."/>
            <person name="Rast P."/>
            <person name="Oberbeckmann S."/>
            <person name="Bunk B."/>
            <person name="Jeske O."/>
            <person name="Meyerdierks A."/>
            <person name="Storesund J.E."/>
            <person name="Kallscheuer N."/>
            <person name="Luecker S."/>
            <person name="Lage O.M."/>
            <person name="Pohl T."/>
            <person name="Merkel B.J."/>
            <person name="Hornburger P."/>
            <person name="Mueller R.-W."/>
            <person name="Bruemmer F."/>
            <person name="Labrenz M."/>
            <person name="Spormann A.M."/>
            <person name="Op den Camp H."/>
            <person name="Overmann J."/>
            <person name="Amann R."/>
            <person name="Jetten M.S.M."/>
            <person name="Mascher T."/>
            <person name="Medema M.H."/>
            <person name="Devos D.P."/>
            <person name="Kaster A.-K."/>
            <person name="Ovreas L."/>
            <person name="Rohde M."/>
            <person name="Galperin M.Y."/>
            <person name="Jogler C."/>
        </authorList>
    </citation>
    <scope>NUCLEOTIDE SEQUENCE [LARGE SCALE GENOMIC DNA]</scope>
    <source>
        <strain evidence="2 3">TBK1r</strain>
    </source>
</reference>
<evidence type="ECO:0000313" key="2">
    <source>
        <dbReference type="EMBL" id="QDV87198.1"/>
    </source>
</evidence>
<dbReference type="EMBL" id="CP036432">
    <property type="protein sequence ID" value="QDV87198.1"/>
    <property type="molecule type" value="Genomic_DNA"/>
</dbReference>
<evidence type="ECO:0000256" key="1">
    <source>
        <dbReference type="SAM" id="Phobius"/>
    </source>
</evidence>
<keyword evidence="1" id="KW-0812">Transmembrane</keyword>
<feature type="transmembrane region" description="Helical" evidence="1">
    <location>
        <begin position="153"/>
        <end position="173"/>
    </location>
</feature>
<dbReference type="Proteomes" id="UP000318081">
    <property type="component" value="Chromosome"/>
</dbReference>
<keyword evidence="1" id="KW-0472">Membrane</keyword>
<evidence type="ECO:0008006" key="4">
    <source>
        <dbReference type="Google" id="ProtNLM"/>
    </source>
</evidence>
<proteinExistence type="predicted"/>
<sequence>MVAQSDIESKAAIYCPKCRSPTSTQIVYGFPLQEDLPPRCVYGGDECPTHAPTQFCDRCDFAWRLADSQPLCFAFPRKCYFCSQSLNVDDKLSYSMEFERWISNDRSGLNLTDDTFSQSLYPVCGQCRESIRGNIGDLLDQERLEERDRVFAVRYWFAGIVFFILVFYFATLVKN</sequence>
<keyword evidence="1" id="KW-1133">Transmembrane helix</keyword>